<reference evidence="2" key="1">
    <citation type="submission" date="2020-08" db="EMBL/GenBank/DDBJ databases">
        <title>Genome sequencing and assembly of the red palm weevil Rhynchophorus ferrugineus.</title>
        <authorList>
            <person name="Dias G.B."/>
            <person name="Bergman C.M."/>
            <person name="Manee M."/>
        </authorList>
    </citation>
    <scope>NUCLEOTIDE SEQUENCE</scope>
    <source>
        <strain evidence="2">AA-2017</strain>
        <tissue evidence="2">Whole larva</tissue>
    </source>
</reference>
<organism evidence="2 3">
    <name type="scientific">Rhynchophorus ferrugineus</name>
    <name type="common">Red palm weevil</name>
    <name type="synonym">Curculio ferrugineus</name>
    <dbReference type="NCBI Taxonomy" id="354439"/>
    <lineage>
        <taxon>Eukaryota</taxon>
        <taxon>Metazoa</taxon>
        <taxon>Ecdysozoa</taxon>
        <taxon>Arthropoda</taxon>
        <taxon>Hexapoda</taxon>
        <taxon>Insecta</taxon>
        <taxon>Pterygota</taxon>
        <taxon>Neoptera</taxon>
        <taxon>Endopterygota</taxon>
        <taxon>Coleoptera</taxon>
        <taxon>Polyphaga</taxon>
        <taxon>Cucujiformia</taxon>
        <taxon>Curculionidae</taxon>
        <taxon>Dryophthorinae</taxon>
        <taxon>Rhynchophorus</taxon>
    </lineage>
</organism>
<dbReference type="Proteomes" id="UP000625711">
    <property type="component" value="Unassembled WGS sequence"/>
</dbReference>
<evidence type="ECO:0000256" key="1">
    <source>
        <dbReference type="SAM" id="MobiDB-lite"/>
    </source>
</evidence>
<evidence type="ECO:0000313" key="3">
    <source>
        <dbReference type="Proteomes" id="UP000625711"/>
    </source>
</evidence>
<proteinExistence type="predicted"/>
<sequence length="212" mass="23977">MKKILRPSLKTRNDTAINNYLSVIVIIRNKSSRTDTRSFRRTNKTRQNGIHSLTRSRNTTHFQSRAIRASRPNPPFDKSPDARCQKRSRDKLAPQAANRTFYSAETSLKLAGRRFSCSVRQLQSDAESFRRTGVQAKVTIAPLQFQTMLAGSPRTREVGGVPAGRPNRRPRYGERACMCLRDGARWETAAGERGAVGREIGRSLDRFWITVG</sequence>
<dbReference type="AlphaFoldDB" id="A0A834MK92"/>
<feature type="region of interest" description="Disordered" evidence="1">
    <location>
        <begin position="33"/>
        <end position="94"/>
    </location>
</feature>
<accession>A0A834MK92</accession>
<protein>
    <submittedName>
        <fullName evidence="2">Uncharacterized protein</fullName>
    </submittedName>
</protein>
<feature type="compositionally biased region" description="Polar residues" evidence="1">
    <location>
        <begin position="45"/>
        <end position="63"/>
    </location>
</feature>
<dbReference type="EMBL" id="JAACXV010000122">
    <property type="protein sequence ID" value="KAF7283290.1"/>
    <property type="molecule type" value="Genomic_DNA"/>
</dbReference>
<gene>
    <name evidence="2" type="ORF">GWI33_001030</name>
</gene>
<name>A0A834MK92_RHYFE</name>
<keyword evidence="3" id="KW-1185">Reference proteome</keyword>
<comment type="caution">
    <text evidence="2">The sequence shown here is derived from an EMBL/GenBank/DDBJ whole genome shotgun (WGS) entry which is preliminary data.</text>
</comment>
<evidence type="ECO:0000313" key="2">
    <source>
        <dbReference type="EMBL" id="KAF7283290.1"/>
    </source>
</evidence>